<dbReference type="RefSeq" id="WP_124924358.1">
    <property type="nucleotide sequence ID" value="NZ_BMOH01000001.1"/>
</dbReference>
<dbReference type="Pfam" id="PF02627">
    <property type="entry name" value="CMD"/>
    <property type="match status" value="1"/>
</dbReference>
<evidence type="ECO:0000313" key="2">
    <source>
        <dbReference type="EMBL" id="RRD01285.1"/>
    </source>
</evidence>
<dbReference type="Proteomes" id="UP000267535">
    <property type="component" value="Unassembled WGS sequence"/>
</dbReference>
<dbReference type="OrthoDB" id="425264at2"/>
<dbReference type="EMBL" id="RQXV01000001">
    <property type="protein sequence ID" value="RRD01285.1"/>
    <property type="molecule type" value="Genomic_DNA"/>
</dbReference>
<organism evidence="2 3">
    <name type="scientific">Amphritea balenae</name>
    <dbReference type="NCBI Taxonomy" id="452629"/>
    <lineage>
        <taxon>Bacteria</taxon>
        <taxon>Pseudomonadati</taxon>
        <taxon>Pseudomonadota</taxon>
        <taxon>Gammaproteobacteria</taxon>
        <taxon>Oceanospirillales</taxon>
        <taxon>Oceanospirillaceae</taxon>
        <taxon>Amphritea</taxon>
    </lineage>
</organism>
<dbReference type="GO" id="GO:0051920">
    <property type="term" value="F:peroxiredoxin activity"/>
    <property type="evidence" value="ECO:0007669"/>
    <property type="project" value="InterPro"/>
</dbReference>
<dbReference type="Gene3D" id="1.20.1290.10">
    <property type="entry name" value="AhpD-like"/>
    <property type="match status" value="1"/>
</dbReference>
<proteinExistence type="predicted"/>
<sequence length="112" mass="12010">MSREALLVPPEAQLPRTFNRIMTSHPDFAAAVEQLGITVSDAGPLDDKTAQLIQLAAAAGIRSEGAVHSHMRRARQAGASMEELQHAIILLTSTIGLPAVMAALSWMEEHSE</sequence>
<dbReference type="PANTHER" id="PTHR33930:SF2">
    <property type="entry name" value="BLR3452 PROTEIN"/>
    <property type="match status" value="1"/>
</dbReference>
<keyword evidence="3" id="KW-1185">Reference proteome</keyword>
<accession>A0A3P1SWD3</accession>
<dbReference type="AlphaFoldDB" id="A0A3P1SWD3"/>
<dbReference type="InterPro" id="IPR029032">
    <property type="entry name" value="AhpD-like"/>
</dbReference>
<gene>
    <name evidence="2" type="ORF">EHS89_01615</name>
</gene>
<comment type="caution">
    <text evidence="2">The sequence shown here is derived from an EMBL/GenBank/DDBJ whole genome shotgun (WGS) entry which is preliminary data.</text>
</comment>
<feature type="domain" description="Carboxymuconolactone decarboxylase-like" evidence="1">
    <location>
        <begin position="26"/>
        <end position="109"/>
    </location>
</feature>
<dbReference type="SUPFAM" id="SSF69118">
    <property type="entry name" value="AhpD-like"/>
    <property type="match status" value="1"/>
</dbReference>
<name>A0A3P1SWD3_9GAMM</name>
<evidence type="ECO:0000313" key="3">
    <source>
        <dbReference type="Proteomes" id="UP000267535"/>
    </source>
</evidence>
<protein>
    <submittedName>
        <fullName evidence="2">Carboxymuconolactone decarboxylase family protein</fullName>
    </submittedName>
</protein>
<dbReference type="InterPro" id="IPR003779">
    <property type="entry name" value="CMD-like"/>
</dbReference>
<dbReference type="PANTHER" id="PTHR33930">
    <property type="entry name" value="ALKYL HYDROPEROXIDE REDUCTASE AHPD"/>
    <property type="match status" value="1"/>
</dbReference>
<evidence type="ECO:0000259" key="1">
    <source>
        <dbReference type="Pfam" id="PF02627"/>
    </source>
</evidence>
<reference evidence="2 3" key="1">
    <citation type="submission" date="2018-11" db="EMBL/GenBank/DDBJ databases">
        <title>The draft genome sequence of Amphritea balenae JAMM 1525T.</title>
        <authorList>
            <person name="Fang Z."/>
            <person name="Zhang Y."/>
            <person name="Han X."/>
        </authorList>
    </citation>
    <scope>NUCLEOTIDE SEQUENCE [LARGE SCALE GENOMIC DNA]</scope>
    <source>
        <strain evidence="2 3">JAMM 1525</strain>
    </source>
</reference>